<dbReference type="Gene3D" id="3.40.50.720">
    <property type="entry name" value="NAD(P)-binding Rossmann-like Domain"/>
    <property type="match status" value="1"/>
</dbReference>
<protein>
    <submittedName>
        <fullName evidence="2">Unnamed protein product</fullName>
    </submittedName>
</protein>
<reference evidence="2" key="1">
    <citation type="submission" date="2023-04" db="EMBL/GenBank/DDBJ databases">
        <title>Aspergillus oryzae NBRC 4228.</title>
        <authorList>
            <person name="Ichikawa N."/>
            <person name="Sato H."/>
            <person name="Tonouchi N."/>
        </authorList>
    </citation>
    <scope>NUCLEOTIDE SEQUENCE</scope>
    <source>
        <strain evidence="2">NBRC 4228</strain>
    </source>
</reference>
<dbReference type="PANTHER" id="PTHR43544">
    <property type="entry name" value="SHORT-CHAIN DEHYDROGENASE/REDUCTASE"/>
    <property type="match status" value="1"/>
</dbReference>
<accession>A0AAN4YAL4</accession>
<comment type="caution">
    <text evidence="2">The sequence shown here is derived from an EMBL/GenBank/DDBJ whole genome shotgun (WGS) entry which is preliminary data.</text>
</comment>
<evidence type="ECO:0000256" key="1">
    <source>
        <dbReference type="ARBA" id="ARBA00006484"/>
    </source>
</evidence>
<dbReference type="EMBL" id="BSYA01000002">
    <property type="protein sequence ID" value="GMG22843.1"/>
    <property type="molecule type" value="Genomic_DNA"/>
</dbReference>
<organism evidence="2 3">
    <name type="scientific">Aspergillus oryzae</name>
    <name type="common">Yellow koji mold</name>
    <dbReference type="NCBI Taxonomy" id="5062"/>
    <lineage>
        <taxon>Eukaryota</taxon>
        <taxon>Fungi</taxon>
        <taxon>Dikarya</taxon>
        <taxon>Ascomycota</taxon>
        <taxon>Pezizomycotina</taxon>
        <taxon>Eurotiomycetes</taxon>
        <taxon>Eurotiomycetidae</taxon>
        <taxon>Eurotiales</taxon>
        <taxon>Aspergillaceae</taxon>
        <taxon>Aspergillus</taxon>
        <taxon>Aspergillus subgen. Circumdati</taxon>
    </lineage>
</organism>
<comment type="similarity">
    <text evidence="1">Belongs to the short-chain dehydrogenases/reductases (SDR) family.</text>
</comment>
<dbReference type="Pfam" id="PF00106">
    <property type="entry name" value="adh_short"/>
    <property type="match status" value="1"/>
</dbReference>
<dbReference type="PANTHER" id="PTHR43544:SF32">
    <property type="entry name" value="CHAIN DEHYDROGENASE, PUTATIVE (AFU_ORTHOLOGUE AFUA_5G01530)-RELATED"/>
    <property type="match status" value="1"/>
</dbReference>
<evidence type="ECO:0000313" key="3">
    <source>
        <dbReference type="Proteomes" id="UP001165205"/>
    </source>
</evidence>
<dbReference type="GO" id="GO:0016491">
    <property type="term" value="F:oxidoreductase activity"/>
    <property type="evidence" value="ECO:0007669"/>
    <property type="project" value="TreeGrafter"/>
</dbReference>
<dbReference type="InterPro" id="IPR051468">
    <property type="entry name" value="Fungal_SecMetab_SDRs"/>
</dbReference>
<name>A0AAN4YAL4_ASPOZ</name>
<dbReference type="InterPro" id="IPR002347">
    <property type="entry name" value="SDR_fam"/>
</dbReference>
<dbReference type="AlphaFoldDB" id="A0AAN4YAL4"/>
<sequence>MSSNPIVLITGANTGLGLETVKALLRSPKAYTILLGGRNIDKANAAAKAVQEEYPQSRSVVKTIQVDVEYDDSISKAFEHVADEYGRVDILINNAGL</sequence>
<dbReference type="Proteomes" id="UP001165205">
    <property type="component" value="Unassembled WGS sequence"/>
</dbReference>
<dbReference type="SUPFAM" id="SSF51735">
    <property type="entry name" value="NAD(P)-binding Rossmann-fold domains"/>
    <property type="match status" value="1"/>
</dbReference>
<gene>
    <name evidence="2" type="ORF">Aory04_000040700</name>
</gene>
<evidence type="ECO:0000313" key="2">
    <source>
        <dbReference type="EMBL" id="GMG22843.1"/>
    </source>
</evidence>
<dbReference type="InterPro" id="IPR036291">
    <property type="entry name" value="NAD(P)-bd_dom_sf"/>
</dbReference>
<proteinExistence type="inferred from homology"/>
<dbReference type="GO" id="GO:0005737">
    <property type="term" value="C:cytoplasm"/>
    <property type="evidence" value="ECO:0007669"/>
    <property type="project" value="TreeGrafter"/>
</dbReference>
<dbReference type="GO" id="GO:0019748">
    <property type="term" value="P:secondary metabolic process"/>
    <property type="evidence" value="ECO:0007669"/>
    <property type="project" value="TreeGrafter"/>
</dbReference>
<dbReference type="PRINTS" id="PR00081">
    <property type="entry name" value="GDHRDH"/>
</dbReference>